<protein>
    <submittedName>
        <fullName evidence="5">Aspartate aminotransferase family protein</fullName>
    </submittedName>
</protein>
<comment type="cofactor">
    <cofactor evidence="1">
        <name>pyridoxal 5'-phosphate</name>
        <dbReference type="ChEBI" id="CHEBI:597326"/>
    </cofactor>
</comment>
<dbReference type="PIRSF" id="PIRSF000521">
    <property type="entry name" value="Transaminase_4ab_Lys_Orn"/>
    <property type="match status" value="1"/>
</dbReference>
<organism evidence="5 6">
    <name type="scientific">Clostridium ganghwense</name>
    <dbReference type="NCBI Taxonomy" id="312089"/>
    <lineage>
        <taxon>Bacteria</taxon>
        <taxon>Bacillati</taxon>
        <taxon>Bacillota</taxon>
        <taxon>Clostridia</taxon>
        <taxon>Eubacteriales</taxon>
        <taxon>Clostridiaceae</taxon>
        <taxon>Clostridium</taxon>
    </lineage>
</organism>
<comment type="caution">
    <text evidence="5">The sequence shown here is derived from an EMBL/GenBank/DDBJ whole genome shotgun (WGS) entry which is preliminary data.</text>
</comment>
<name>A0ABT4CK55_9CLOT</name>
<dbReference type="InterPro" id="IPR049704">
    <property type="entry name" value="Aminotrans_3_PPA_site"/>
</dbReference>
<dbReference type="PROSITE" id="PS00600">
    <property type="entry name" value="AA_TRANSFER_CLASS_3"/>
    <property type="match status" value="1"/>
</dbReference>
<dbReference type="Proteomes" id="UP001079657">
    <property type="component" value="Unassembled WGS sequence"/>
</dbReference>
<evidence type="ECO:0000256" key="2">
    <source>
        <dbReference type="ARBA" id="ARBA00008954"/>
    </source>
</evidence>
<keyword evidence="5" id="KW-0032">Aminotransferase</keyword>
<dbReference type="CDD" id="cd00610">
    <property type="entry name" value="OAT_like"/>
    <property type="match status" value="1"/>
</dbReference>
<accession>A0ABT4CK55</accession>
<dbReference type="RefSeq" id="WP_268047783.1">
    <property type="nucleotide sequence ID" value="NZ_JAPQES010000001.1"/>
</dbReference>
<evidence type="ECO:0000313" key="6">
    <source>
        <dbReference type="Proteomes" id="UP001079657"/>
    </source>
</evidence>
<evidence type="ECO:0000313" key="5">
    <source>
        <dbReference type="EMBL" id="MCY6369427.1"/>
    </source>
</evidence>
<dbReference type="InterPro" id="IPR015421">
    <property type="entry name" value="PyrdxlP-dep_Trfase_major"/>
</dbReference>
<evidence type="ECO:0000256" key="1">
    <source>
        <dbReference type="ARBA" id="ARBA00001933"/>
    </source>
</evidence>
<proteinExistence type="inferred from homology"/>
<dbReference type="PANTHER" id="PTHR11986">
    <property type="entry name" value="AMINOTRANSFERASE CLASS III"/>
    <property type="match status" value="1"/>
</dbReference>
<keyword evidence="6" id="KW-1185">Reference proteome</keyword>
<evidence type="ECO:0000256" key="4">
    <source>
        <dbReference type="RuleBase" id="RU003560"/>
    </source>
</evidence>
<gene>
    <name evidence="5" type="ORF">OXH55_02040</name>
</gene>
<dbReference type="InterPro" id="IPR050103">
    <property type="entry name" value="Class-III_PLP-dep_AT"/>
</dbReference>
<evidence type="ECO:0000256" key="3">
    <source>
        <dbReference type="ARBA" id="ARBA00022898"/>
    </source>
</evidence>
<dbReference type="EMBL" id="JAPQES010000001">
    <property type="protein sequence ID" value="MCY6369427.1"/>
    <property type="molecule type" value="Genomic_DNA"/>
</dbReference>
<dbReference type="Gene3D" id="3.40.640.10">
    <property type="entry name" value="Type I PLP-dependent aspartate aminotransferase-like (Major domain)"/>
    <property type="match status" value="1"/>
</dbReference>
<dbReference type="InterPro" id="IPR005814">
    <property type="entry name" value="Aminotrans_3"/>
</dbReference>
<keyword evidence="3 4" id="KW-0663">Pyridoxal phosphate</keyword>
<dbReference type="InterPro" id="IPR015424">
    <property type="entry name" value="PyrdxlP-dep_Trfase"/>
</dbReference>
<keyword evidence="5" id="KW-0808">Transferase</keyword>
<dbReference type="Gene3D" id="3.90.1150.10">
    <property type="entry name" value="Aspartate Aminotransferase, domain 1"/>
    <property type="match status" value="1"/>
</dbReference>
<dbReference type="NCBIfam" id="NF006368">
    <property type="entry name" value="PRK08593.1"/>
    <property type="match status" value="1"/>
</dbReference>
<dbReference type="GO" id="GO:0008483">
    <property type="term" value="F:transaminase activity"/>
    <property type="evidence" value="ECO:0007669"/>
    <property type="project" value="UniProtKB-KW"/>
</dbReference>
<sequence>MNKNIDKCKSIVNKDIELYAQCGKLPYFPLAVEKGHGAIIEDADGNEYIDMLASAAMLNTGNSHPKIVEAITNQAKDFIHYIYPYVYHEPLVELAKELIDITPGNFEKRIIFGLTGSDANDGMIKFARGYTGRSKIISFIGSYHGSTYGAISLSALNLNMRRKIGPLVPGMHHIHYPDCYRCRFGKKECNCNLECINELEDIFNSYLPPEEVAAVLIEPIAGDAGFIVPPKKYIEKLYNMCKENGILFVVDEVQQGFGRTGKWFGIDNFDIEPDMVVLGKSIASGMPMSAIVGRKEIMESLDAPAHTFTAAANPLSCKAALATLEVIREEELIERSKVLGEYMKARFKDMQERYEIIGDVRGVGMTVGVDLVKDRTTKERNNDAAAKICYRAWENGVLVTFVSSNVLRIQPPLVITKEQIDKAIDIIEEAIKDYLNGDIPDEVLESSKGW</sequence>
<dbReference type="NCBIfam" id="NF006228">
    <property type="entry name" value="PRK08360.1"/>
    <property type="match status" value="1"/>
</dbReference>
<dbReference type="PANTHER" id="PTHR11986:SF58">
    <property type="entry name" value="LEUCINE_METHIONINE RACEMASE"/>
    <property type="match status" value="1"/>
</dbReference>
<dbReference type="SUPFAM" id="SSF53383">
    <property type="entry name" value="PLP-dependent transferases"/>
    <property type="match status" value="1"/>
</dbReference>
<reference evidence="5" key="1">
    <citation type="submission" date="2022-12" db="EMBL/GenBank/DDBJ databases">
        <authorList>
            <person name="Wang J."/>
        </authorList>
    </citation>
    <scope>NUCLEOTIDE SEQUENCE</scope>
    <source>
        <strain evidence="5">HY-42-06</strain>
    </source>
</reference>
<dbReference type="InterPro" id="IPR015422">
    <property type="entry name" value="PyrdxlP-dep_Trfase_small"/>
</dbReference>
<comment type="similarity">
    <text evidence="2 4">Belongs to the class-III pyridoxal-phosphate-dependent aminotransferase family.</text>
</comment>
<dbReference type="Pfam" id="PF00202">
    <property type="entry name" value="Aminotran_3"/>
    <property type="match status" value="1"/>
</dbReference>